<dbReference type="EMBL" id="KV921275">
    <property type="protein sequence ID" value="ORE21699.1"/>
    <property type="molecule type" value="Genomic_DNA"/>
</dbReference>
<name>A0A1X0SBW2_RHIZD</name>
<evidence type="ECO:0000313" key="1">
    <source>
        <dbReference type="EMBL" id="ORE21699.1"/>
    </source>
</evidence>
<organism evidence="1 2">
    <name type="scientific">Rhizopus microsporus</name>
    <dbReference type="NCBI Taxonomy" id="58291"/>
    <lineage>
        <taxon>Eukaryota</taxon>
        <taxon>Fungi</taxon>
        <taxon>Fungi incertae sedis</taxon>
        <taxon>Mucoromycota</taxon>
        <taxon>Mucoromycotina</taxon>
        <taxon>Mucoromycetes</taxon>
        <taxon>Mucorales</taxon>
        <taxon>Mucorineae</taxon>
        <taxon>Rhizopodaceae</taxon>
        <taxon>Rhizopus</taxon>
    </lineage>
</organism>
<proteinExistence type="predicted"/>
<feature type="non-terminal residue" evidence="1">
    <location>
        <position position="1"/>
    </location>
</feature>
<feature type="non-terminal residue" evidence="1">
    <location>
        <position position="108"/>
    </location>
</feature>
<dbReference type="AlphaFoldDB" id="A0A1X0SBW2"/>
<evidence type="ECO:0008006" key="3">
    <source>
        <dbReference type="Google" id="ProtNLM"/>
    </source>
</evidence>
<evidence type="ECO:0000313" key="2">
    <source>
        <dbReference type="Proteomes" id="UP000242381"/>
    </source>
</evidence>
<sequence>TLAAAAATAVSAQSCNPTYNTPSAGECFAKCNESAGKTFFSDWTSDPASPNFLKSLSLMCSKGTAEYMAFMTKAGMCMVSCSNPDLFNQEFASACAWWEQHKNDSCGS</sequence>
<accession>A0A1X0SBW2</accession>
<gene>
    <name evidence="1" type="ORF">BCV71DRAFT_167306</name>
</gene>
<dbReference type="Proteomes" id="UP000242381">
    <property type="component" value="Unassembled WGS sequence"/>
</dbReference>
<protein>
    <recommendedName>
        <fullName evidence="3">Extracellular membrane protein CFEM domain-containing protein</fullName>
    </recommendedName>
</protein>
<dbReference type="OMA" id="QEFASAC"/>
<reference evidence="1 2" key="1">
    <citation type="journal article" date="2016" name="Proc. Natl. Acad. Sci. U.S.A.">
        <title>Lipid metabolic changes in an early divergent fungus govern the establishment of a mutualistic symbiosis with endobacteria.</title>
        <authorList>
            <person name="Lastovetsky O.A."/>
            <person name="Gaspar M.L."/>
            <person name="Mondo S.J."/>
            <person name="LaButti K.M."/>
            <person name="Sandor L."/>
            <person name="Grigoriev I.V."/>
            <person name="Henry S.A."/>
            <person name="Pawlowska T.E."/>
        </authorList>
    </citation>
    <scope>NUCLEOTIDE SEQUENCE [LARGE SCALE GENOMIC DNA]</scope>
    <source>
        <strain evidence="1 2">ATCC 11559</strain>
    </source>
</reference>
<dbReference type="VEuPathDB" id="FungiDB:BCV72DRAFT_238906"/>